<gene>
    <name evidence="1" type="ORF">JHL16_25220</name>
</gene>
<accession>A0ACC5RAQ6</accession>
<protein>
    <submittedName>
        <fullName evidence="1">Baseplate assembly protein</fullName>
    </submittedName>
</protein>
<dbReference type="Proteomes" id="UP000616151">
    <property type="component" value="Unassembled WGS sequence"/>
</dbReference>
<proteinExistence type="predicted"/>
<reference evidence="1" key="1">
    <citation type="submission" date="2021-01" db="EMBL/GenBank/DDBJ databases">
        <authorList>
            <person name="Sun Q."/>
        </authorList>
    </citation>
    <scope>NUCLEOTIDE SEQUENCE</scope>
    <source>
        <strain evidence="1">YIM B02566</strain>
    </source>
</reference>
<sequence length="826" mass="90595">MTVLSADGTLLCGDEHRSGVLLDPAHPLNGIDFVEFRREPASRFILDVTFLKVPPVLSVSNFTVSGGIRIVDIKVTAVETVAGDPLRRRVLVDREGDFSPYVLDVEHPTMDLERNQAVFSFKAACPSEFDCRPVSDCPDPQRVEPALDYLAKDYQSFRRLMVDLIAERNPDWQERLPADLGMTLVELLAYAADYLSYYQDAGPGTESYLDTCRHRISAARHARLIDYAMGQGRAARSFVHFEGGSGANGVIPAATKVTSMVATPLVGAVAPPDIVIPAAADFDGDPALTETVVFETKADTRVIELHNELRIHTWGDTLCCLSKDSREIFLYRDTAGTAIRPDLRAGEFVLIEEVVSPVTGLPADADPARRQVLRIDHVQATEDAAFTSALTGGLLTPRTNPADPALPLLRVAFAVGEMLAFAPRISAETVDHLEIAPVTVARGNIAAVDHGRSITRDSLKNEIRLPDMGAGRWPLPDLALPDAPLSHLPDPAIGLDIFFPSEPVAERWLPVPNLLDSQSFDQHFVVETDNRGVTSLRFGDDQYGRRPYDAERVVARYRIGNGRSGNAGWGTLVHLVDPGVVVIPPVTRVWQPLPAAGGEIPETIEQVRQIAPEAFRAVQFRAVTERDWEEMALRHPDVAAAKASFRWTGSWHTVFIAIHPVDPANLKRLPGGGVELQPLFAQRMKAFLTRFKLAGYDLDIRAAIYVPLEIDIRLCVGDGHFRGDVLVEVGRVLSNRTYGDGTTGFFFPLRFGFGAAVYLSQLYAAVVAVEGVNSVEVTTFKRYWDPPRGELDKGAVLMTSFEIPRLDNDRNLAENGVLRLTAVGGL</sequence>
<dbReference type="EMBL" id="JAENHL010000008">
    <property type="protein sequence ID" value="MBK1869687.1"/>
    <property type="molecule type" value="Genomic_DNA"/>
</dbReference>
<comment type="caution">
    <text evidence="1">The sequence shown here is derived from an EMBL/GenBank/DDBJ whole genome shotgun (WGS) entry which is preliminary data.</text>
</comment>
<evidence type="ECO:0000313" key="1">
    <source>
        <dbReference type="EMBL" id="MBK1869687.1"/>
    </source>
</evidence>
<organism evidence="1 2">
    <name type="scientific">Taklimakanibacter albus</name>
    <dbReference type="NCBI Taxonomy" id="2800327"/>
    <lineage>
        <taxon>Bacteria</taxon>
        <taxon>Pseudomonadati</taxon>
        <taxon>Pseudomonadota</taxon>
        <taxon>Alphaproteobacteria</taxon>
        <taxon>Hyphomicrobiales</taxon>
        <taxon>Aestuariivirgaceae</taxon>
        <taxon>Taklimakanibacter</taxon>
    </lineage>
</organism>
<name>A0ACC5RAQ6_9HYPH</name>
<evidence type="ECO:0000313" key="2">
    <source>
        <dbReference type="Proteomes" id="UP000616151"/>
    </source>
</evidence>
<keyword evidence="2" id="KW-1185">Reference proteome</keyword>